<keyword evidence="1" id="KW-0472">Membrane</keyword>
<dbReference type="Proteomes" id="UP000269396">
    <property type="component" value="Unassembled WGS sequence"/>
</dbReference>
<dbReference type="EMBL" id="UZAL01040438">
    <property type="protein sequence ID" value="VDP77028.1"/>
    <property type="molecule type" value="Genomic_DNA"/>
</dbReference>
<keyword evidence="3" id="KW-1185">Reference proteome</keyword>
<evidence type="ECO:0000313" key="2">
    <source>
        <dbReference type="EMBL" id="VDP77028.1"/>
    </source>
</evidence>
<proteinExistence type="predicted"/>
<keyword evidence="1" id="KW-0812">Transmembrane</keyword>
<evidence type="ECO:0000256" key="1">
    <source>
        <dbReference type="SAM" id="Phobius"/>
    </source>
</evidence>
<dbReference type="AlphaFoldDB" id="A0A3P8GZ52"/>
<reference evidence="2 3" key="1">
    <citation type="submission" date="2018-11" db="EMBL/GenBank/DDBJ databases">
        <authorList>
            <consortium name="Pathogen Informatics"/>
        </authorList>
    </citation>
    <scope>NUCLEOTIDE SEQUENCE [LARGE SCALE GENOMIC DNA]</scope>
    <source>
        <strain>Denwood</strain>
        <strain evidence="3">Zambia</strain>
    </source>
</reference>
<evidence type="ECO:0000313" key="3">
    <source>
        <dbReference type="Proteomes" id="UP000269396"/>
    </source>
</evidence>
<gene>
    <name evidence="2" type="ORF">SMTD_LOCUS18426</name>
</gene>
<name>A0A3P8GZ52_9TREM</name>
<protein>
    <submittedName>
        <fullName evidence="2">Uncharacterized protein</fullName>
    </submittedName>
</protein>
<organism evidence="2 3">
    <name type="scientific">Schistosoma mattheei</name>
    <dbReference type="NCBI Taxonomy" id="31246"/>
    <lineage>
        <taxon>Eukaryota</taxon>
        <taxon>Metazoa</taxon>
        <taxon>Spiralia</taxon>
        <taxon>Lophotrochozoa</taxon>
        <taxon>Platyhelminthes</taxon>
        <taxon>Trematoda</taxon>
        <taxon>Digenea</taxon>
        <taxon>Strigeidida</taxon>
        <taxon>Schistosomatoidea</taxon>
        <taxon>Schistosomatidae</taxon>
        <taxon>Schistosoma</taxon>
    </lineage>
</organism>
<feature type="transmembrane region" description="Helical" evidence="1">
    <location>
        <begin position="6"/>
        <end position="27"/>
    </location>
</feature>
<accession>A0A3P8GZ52</accession>
<keyword evidence="1" id="KW-1133">Transmembrane helix</keyword>
<sequence>MARIDALLTILQLLPWMHILIIFDQVYQVSWRV</sequence>